<dbReference type="Pfam" id="PF07676">
    <property type="entry name" value="PD40"/>
    <property type="match status" value="1"/>
</dbReference>
<protein>
    <recommendedName>
        <fullName evidence="4">Lipoprotein LpqB beta-propeller domain-containing protein</fullName>
    </recommendedName>
</protein>
<dbReference type="SUPFAM" id="SSF82171">
    <property type="entry name" value="DPP6 N-terminal domain-like"/>
    <property type="match status" value="1"/>
</dbReference>
<name>A0A5M3WH34_9ACTN</name>
<dbReference type="Gene3D" id="2.120.10.30">
    <property type="entry name" value="TolB, C-terminal domain"/>
    <property type="match status" value="1"/>
</dbReference>
<evidence type="ECO:0000256" key="1">
    <source>
        <dbReference type="SAM" id="Phobius"/>
    </source>
</evidence>
<keyword evidence="3" id="KW-1185">Reference proteome</keyword>
<organism evidence="2 3">
    <name type="scientific">Acrocarpospora macrocephala</name>
    <dbReference type="NCBI Taxonomy" id="150177"/>
    <lineage>
        <taxon>Bacteria</taxon>
        <taxon>Bacillati</taxon>
        <taxon>Actinomycetota</taxon>
        <taxon>Actinomycetes</taxon>
        <taxon>Streptosporangiales</taxon>
        <taxon>Streptosporangiaceae</taxon>
        <taxon>Acrocarpospora</taxon>
    </lineage>
</organism>
<evidence type="ECO:0000313" key="2">
    <source>
        <dbReference type="EMBL" id="GES08284.1"/>
    </source>
</evidence>
<dbReference type="EMBL" id="BLAE01000009">
    <property type="protein sequence ID" value="GES08284.1"/>
    <property type="molecule type" value="Genomic_DNA"/>
</dbReference>
<feature type="transmembrane region" description="Helical" evidence="1">
    <location>
        <begin position="33"/>
        <end position="53"/>
    </location>
</feature>
<keyword evidence="1" id="KW-0472">Membrane</keyword>
<gene>
    <name evidence="2" type="ORF">Amac_018800</name>
</gene>
<keyword evidence="1" id="KW-0812">Transmembrane</keyword>
<accession>A0A5M3WH34</accession>
<reference evidence="2 3" key="1">
    <citation type="submission" date="2019-10" db="EMBL/GenBank/DDBJ databases">
        <title>Whole genome shotgun sequence of Acrocarpospora macrocephala NBRC 16266.</title>
        <authorList>
            <person name="Ichikawa N."/>
            <person name="Kimura A."/>
            <person name="Kitahashi Y."/>
            <person name="Komaki H."/>
            <person name="Oguchi A."/>
        </authorList>
    </citation>
    <scope>NUCLEOTIDE SEQUENCE [LARGE SCALE GENOMIC DNA]</scope>
    <source>
        <strain evidence="2 3">NBRC 16266</strain>
    </source>
</reference>
<comment type="caution">
    <text evidence="2">The sequence shown here is derived from an EMBL/GenBank/DDBJ whole genome shotgun (WGS) entry which is preliminary data.</text>
</comment>
<dbReference type="RefSeq" id="WP_155353890.1">
    <property type="nucleotide sequence ID" value="NZ_BAAAHL010000012.1"/>
</dbReference>
<sequence length="389" mass="41327">MTRLRAEFERLAAEAPQVDLTERVVRRARRGRVGAVGSALAVLVVVALGASVLTTDSGGDTVSARADAALPASGVSPVSYAYYDWCGESLEPGKMSRLSGLECLQWRVVTRAGDTFRMPEALSVYTKQTKSNYMNTAAPLVITADGSRIAYYSERDERFAVRDLASGQIWLTPQTVPIATMVKTGGVITLSPDGRHLGVNVSGSLNTVVDVESGHALDIPSGWWVQRVGAGGSPVVVSDGDRLGSLVDGRVIPLTEKAWNTIGWLAADGRTLAYLTRPASDDSRPTLSESTPKDTRIVTVDTTTGKVLTSSGLRSAPERFFPMEMGPWLSPTEVVAAESVAGGDWGKTGKGIPDIGSVTYAINIRDGQVRKLDTYSFSAWAGGLTLAGF</sequence>
<dbReference type="Proteomes" id="UP000331127">
    <property type="component" value="Unassembled WGS sequence"/>
</dbReference>
<keyword evidence="1" id="KW-1133">Transmembrane helix</keyword>
<dbReference type="InterPro" id="IPR011659">
    <property type="entry name" value="WD40"/>
</dbReference>
<proteinExistence type="predicted"/>
<dbReference type="InterPro" id="IPR011042">
    <property type="entry name" value="6-blade_b-propeller_TolB-like"/>
</dbReference>
<dbReference type="AlphaFoldDB" id="A0A5M3WH34"/>
<evidence type="ECO:0008006" key="4">
    <source>
        <dbReference type="Google" id="ProtNLM"/>
    </source>
</evidence>
<evidence type="ECO:0000313" key="3">
    <source>
        <dbReference type="Proteomes" id="UP000331127"/>
    </source>
</evidence>
<dbReference type="OrthoDB" id="3543621at2"/>